<gene>
    <name evidence="1" type="ORF">PPRIM_AZ9-3.1.T0500254</name>
</gene>
<reference evidence="1" key="1">
    <citation type="submission" date="2021-01" db="EMBL/GenBank/DDBJ databases">
        <authorList>
            <consortium name="Genoscope - CEA"/>
            <person name="William W."/>
        </authorList>
    </citation>
    <scope>NUCLEOTIDE SEQUENCE</scope>
</reference>
<keyword evidence="2" id="KW-1185">Reference proteome</keyword>
<comment type="caution">
    <text evidence="1">The sequence shown here is derived from an EMBL/GenBank/DDBJ whole genome shotgun (WGS) entry which is preliminary data.</text>
</comment>
<dbReference type="Proteomes" id="UP000688137">
    <property type="component" value="Unassembled WGS sequence"/>
</dbReference>
<organism evidence="1 2">
    <name type="scientific">Paramecium primaurelia</name>
    <dbReference type="NCBI Taxonomy" id="5886"/>
    <lineage>
        <taxon>Eukaryota</taxon>
        <taxon>Sar</taxon>
        <taxon>Alveolata</taxon>
        <taxon>Ciliophora</taxon>
        <taxon>Intramacronucleata</taxon>
        <taxon>Oligohymenophorea</taxon>
        <taxon>Peniculida</taxon>
        <taxon>Parameciidae</taxon>
        <taxon>Paramecium</taxon>
    </lineage>
</organism>
<evidence type="ECO:0000313" key="2">
    <source>
        <dbReference type="Proteomes" id="UP000688137"/>
    </source>
</evidence>
<proteinExistence type="predicted"/>
<dbReference type="AlphaFoldDB" id="A0A8S1M5X6"/>
<protein>
    <submittedName>
        <fullName evidence="1">Uncharacterized protein</fullName>
    </submittedName>
</protein>
<name>A0A8S1M5X6_PARPR</name>
<accession>A0A8S1M5X6</accession>
<dbReference type="EMBL" id="CAJJDM010000050">
    <property type="protein sequence ID" value="CAD8073191.1"/>
    <property type="molecule type" value="Genomic_DNA"/>
</dbReference>
<evidence type="ECO:0000313" key="1">
    <source>
        <dbReference type="EMBL" id="CAD8073191.1"/>
    </source>
</evidence>
<sequence length="50" mass="5882">MVILRQSFQKYHPIKQVGKMEKVIIKIMDNQYILQNKIGLLKQILVANTI</sequence>